<dbReference type="SUPFAM" id="SSF57850">
    <property type="entry name" value="RING/U-box"/>
    <property type="match status" value="2"/>
</dbReference>
<dbReference type="InterPro" id="IPR044066">
    <property type="entry name" value="TRIAD_supradom"/>
</dbReference>
<dbReference type="PROSITE" id="PS51873">
    <property type="entry name" value="TRIAD"/>
    <property type="match status" value="1"/>
</dbReference>
<feature type="domain" description="RING-type" evidence="10">
    <location>
        <begin position="104"/>
        <end position="150"/>
    </location>
</feature>
<evidence type="ECO:0000256" key="5">
    <source>
        <dbReference type="ARBA" id="ARBA00022737"/>
    </source>
</evidence>
<evidence type="ECO:0000256" key="8">
    <source>
        <dbReference type="ARBA" id="ARBA00022833"/>
    </source>
</evidence>
<dbReference type="PANTHER" id="PTHR11685">
    <property type="entry name" value="RBR FAMILY RING FINGER AND IBR DOMAIN-CONTAINING"/>
    <property type="match status" value="1"/>
</dbReference>
<keyword evidence="5" id="KW-0677">Repeat</keyword>
<dbReference type="EMBL" id="JBDODL010000300">
    <property type="protein sequence ID" value="MES1919473.1"/>
    <property type="molecule type" value="Genomic_DNA"/>
</dbReference>
<keyword evidence="13" id="KW-1185">Reference proteome</keyword>
<keyword evidence="6 9" id="KW-0863">Zinc-finger</keyword>
<keyword evidence="7" id="KW-0833">Ubl conjugation pathway</keyword>
<evidence type="ECO:0000256" key="7">
    <source>
        <dbReference type="ARBA" id="ARBA00022786"/>
    </source>
</evidence>
<accession>A0ABV2AIG5</accession>
<evidence type="ECO:0000313" key="12">
    <source>
        <dbReference type="EMBL" id="MES1919473.1"/>
    </source>
</evidence>
<dbReference type="InterPro" id="IPR031127">
    <property type="entry name" value="E3_UB_ligase_RBR"/>
</dbReference>
<evidence type="ECO:0000256" key="6">
    <source>
        <dbReference type="ARBA" id="ARBA00022771"/>
    </source>
</evidence>
<dbReference type="SMART" id="SM00647">
    <property type="entry name" value="IBR"/>
    <property type="match status" value="1"/>
</dbReference>
<evidence type="ECO:0000313" key="13">
    <source>
        <dbReference type="Proteomes" id="UP001439008"/>
    </source>
</evidence>
<comment type="caution">
    <text evidence="12">The sequence shown here is derived from an EMBL/GenBank/DDBJ whole genome shotgun (WGS) entry which is preliminary data.</text>
</comment>
<evidence type="ECO:0000256" key="1">
    <source>
        <dbReference type="ARBA" id="ARBA00001798"/>
    </source>
</evidence>
<keyword evidence="3" id="KW-0808">Transferase</keyword>
<gene>
    <name evidence="12" type="ORF">MHBO_001299</name>
</gene>
<reference evidence="12 13" key="1">
    <citation type="journal article" date="2024" name="BMC Biol.">
        <title>Comparative genomics of Ascetosporea gives new insight into the evolutionary basis for animal parasitism in Rhizaria.</title>
        <authorList>
            <person name="Hiltunen Thoren M."/>
            <person name="Onut-Brannstrom I."/>
            <person name="Alfjorden A."/>
            <person name="Peckova H."/>
            <person name="Swords F."/>
            <person name="Hooper C."/>
            <person name="Holzer A.S."/>
            <person name="Bass D."/>
            <person name="Burki F."/>
        </authorList>
    </citation>
    <scope>NUCLEOTIDE SEQUENCE [LARGE SCALE GENOMIC DNA]</scope>
    <source>
        <strain evidence="12">20-A016</strain>
    </source>
</reference>
<sequence length="308" mass="34044">MESDSFDDDDFEDVTGALRALDVTGNAESPFASMTLAELALFAREKTERFARKQNLSGDCAELVLKQIGFDESKYSPEMAELAAKIDAKLNSIDIDRRGKPRICKICCGDLSEAVSGVPCGHRFCGECWKQYLETAMQTSGINAAKVACPFYGCNSILLSSFLDTVLADETRARYERFCADFFVFHSEDAIDCVNPKCDLFVCRTGGDGRRHGRCKCGALFCFVCEAEDHRPATCAQVFFATEALRVGEEVRERVEFGQLLAGEHEALPQLRLADREEQGLQPHGLLQLPPRVLLGLPARLDGTQFAL</sequence>
<evidence type="ECO:0000259" key="10">
    <source>
        <dbReference type="PROSITE" id="PS50089"/>
    </source>
</evidence>
<feature type="domain" description="RING-type" evidence="11">
    <location>
        <begin position="100"/>
        <end position="308"/>
    </location>
</feature>
<evidence type="ECO:0000259" key="11">
    <source>
        <dbReference type="PROSITE" id="PS51873"/>
    </source>
</evidence>
<protein>
    <recommendedName>
        <fullName evidence="2">RBR-type E3 ubiquitin transferase</fullName>
        <ecNumber evidence="2">2.3.2.31</ecNumber>
    </recommendedName>
</protein>
<evidence type="ECO:0000256" key="9">
    <source>
        <dbReference type="PROSITE-ProRule" id="PRU00175"/>
    </source>
</evidence>
<evidence type="ECO:0000256" key="2">
    <source>
        <dbReference type="ARBA" id="ARBA00012251"/>
    </source>
</evidence>
<proteinExistence type="predicted"/>
<dbReference type="Pfam" id="PF01485">
    <property type="entry name" value="IBR"/>
    <property type="match status" value="1"/>
</dbReference>
<keyword evidence="4" id="KW-0479">Metal-binding</keyword>
<dbReference type="Pfam" id="PF13923">
    <property type="entry name" value="zf-C3HC4_2"/>
    <property type="match status" value="1"/>
</dbReference>
<evidence type="ECO:0000256" key="4">
    <source>
        <dbReference type="ARBA" id="ARBA00022723"/>
    </source>
</evidence>
<dbReference type="InterPro" id="IPR001841">
    <property type="entry name" value="Znf_RING"/>
</dbReference>
<dbReference type="InterPro" id="IPR002867">
    <property type="entry name" value="IBR_dom"/>
</dbReference>
<dbReference type="Proteomes" id="UP001439008">
    <property type="component" value="Unassembled WGS sequence"/>
</dbReference>
<dbReference type="PROSITE" id="PS50089">
    <property type="entry name" value="ZF_RING_2"/>
    <property type="match status" value="1"/>
</dbReference>
<organism evidence="12 13">
    <name type="scientific">Bonamia ostreae</name>
    <dbReference type="NCBI Taxonomy" id="126728"/>
    <lineage>
        <taxon>Eukaryota</taxon>
        <taxon>Sar</taxon>
        <taxon>Rhizaria</taxon>
        <taxon>Endomyxa</taxon>
        <taxon>Ascetosporea</taxon>
        <taxon>Haplosporida</taxon>
        <taxon>Bonamia</taxon>
    </lineage>
</organism>
<comment type="catalytic activity">
    <reaction evidence="1">
        <text>[E2 ubiquitin-conjugating enzyme]-S-ubiquitinyl-L-cysteine + [acceptor protein]-L-lysine = [E2 ubiquitin-conjugating enzyme]-L-cysteine + [acceptor protein]-N(6)-ubiquitinyl-L-lysine.</text>
        <dbReference type="EC" id="2.3.2.31"/>
    </reaction>
</comment>
<dbReference type="InterPro" id="IPR013083">
    <property type="entry name" value="Znf_RING/FYVE/PHD"/>
</dbReference>
<keyword evidence="8" id="KW-0862">Zinc</keyword>
<name>A0ABV2AIG5_9EUKA</name>
<evidence type="ECO:0000256" key="3">
    <source>
        <dbReference type="ARBA" id="ARBA00022679"/>
    </source>
</evidence>
<dbReference type="Gene3D" id="3.30.40.10">
    <property type="entry name" value="Zinc/RING finger domain, C3HC4 (zinc finger)"/>
    <property type="match status" value="1"/>
</dbReference>
<dbReference type="EC" id="2.3.2.31" evidence="2"/>